<reference evidence="1" key="1">
    <citation type="submission" date="2017-08" db="EMBL/GenBank/DDBJ databases">
        <authorList>
            <person name="Polle J.E."/>
            <person name="Barry K."/>
            <person name="Cushman J."/>
            <person name="Schmutz J."/>
            <person name="Tran D."/>
            <person name="Hathwaick L.T."/>
            <person name="Yim W.C."/>
            <person name="Jenkins J."/>
            <person name="Mckie-Krisberg Z.M."/>
            <person name="Prochnik S."/>
            <person name="Lindquist E."/>
            <person name="Dockter R.B."/>
            <person name="Adam C."/>
            <person name="Molina H."/>
            <person name="Bunkerborg J."/>
            <person name="Jin E."/>
            <person name="Buchheim M."/>
            <person name="Magnuson J."/>
        </authorList>
    </citation>
    <scope>NUCLEOTIDE SEQUENCE</scope>
    <source>
        <strain evidence="1">CCAP 19/18</strain>
    </source>
</reference>
<keyword evidence="2" id="KW-1185">Reference proteome</keyword>
<evidence type="ECO:0000313" key="1">
    <source>
        <dbReference type="EMBL" id="KAF5834899.1"/>
    </source>
</evidence>
<dbReference type="Proteomes" id="UP000815325">
    <property type="component" value="Unassembled WGS sequence"/>
</dbReference>
<name>A0ABQ7GJW5_DUNSA</name>
<accession>A0ABQ7GJW5</accession>
<evidence type="ECO:0000313" key="2">
    <source>
        <dbReference type="Proteomes" id="UP000815325"/>
    </source>
</evidence>
<feature type="non-terminal residue" evidence="1">
    <location>
        <position position="108"/>
    </location>
</feature>
<dbReference type="EMBL" id="MU069732">
    <property type="protein sequence ID" value="KAF5834899.1"/>
    <property type="molecule type" value="Genomic_DNA"/>
</dbReference>
<organism evidence="1 2">
    <name type="scientific">Dunaliella salina</name>
    <name type="common">Green alga</name>
    <name type="synonym">Protococcus salinus</name>
    <dbReference type="NCBI Taxonomy" id="3046"/>
    <lineage>
        <taxon>Eukaryota</taxon>
        <taxon>Viridiplantae</taxon>
        <taxon>Chlorophyta</taxon>
        <taxon>core chlorophytes</taxon>
        <taxon>Chlorophyceae</taxon>
        <taxon>CS clade</taxon>
        <taxon>Chlamydomonadales</taxon>
        <taxon>Dunaliellaceae</taxon>
        <taxon>Dunaliella</taxon>
    </lineage>
</organism>
<gene>
    <name evidence="1" type="ORF">DUNSADRAFT_8170</name>
</gene>
<evidence type="ECO:0008006" key="3">
    <source>
        <dbReference type="Google" id="ProtNLM"/>
    </source>
</evidence>
<protein>
    <recommendedName>
        <fullName evidence="3">Encoded protein</fullName>
    </recommendedName>
</protein>
<comment type="caution">
    <text evidence="1">The sequence shown here is derived from an EMBL/GenBank/DDBJ whole genome shotgun (WGS) entry which is preliminary data.</text>
</comment>
<proteinExistence type="predicted"/>
<sequence length="108" mass="11789">MGHFMGLCKGGPGESAEHGAPRHATSKRVCLIWKQDYEIAPCAAPVCQALENLRNTEPLDTLPQNEFVWALPFSTALQHSADSANCVAERMLHMATTAGHSLHTLEQH</sequence>